<dbReference type="GO" id="GO:0003677">
    <property type="term" value="F:DNA binding"/>
    <property type="evidence" value="ECO:0007669"/>
    <property type="project" value="UniProtKB-KW"/>
</dbReference>
<evidence type="ECO:0000256" key="6">
    <source>
        <dbReference type="ARBA" id="ARBA00022989"/>
    </source>
</evidence>
<keyword evidence="11" id="KW-0325">Glycoprotein</keyword>
<dbReference type="SUPFAM" id="SSF57959">
    <property type="entry name" value="Leucine zipper domain"/>
    <property type="match status" value="1"/>
</dbReference>
<evidence type="ECO:0000256" key="8">
    <source>
        <dbReference type="ARBA" id="ARBA00023125"/>
    </source>
</evidence>
<reference evidence="17" key="2">
    <citation type="submission" date="2022-03" db="EMBL/GenBank/DDBJ databases">
        <title>Draft title - Genomic analysis of global carrot germplasm unveils the trajectory of domestication and the origin of high carotenoid orange carrot.</title>
        <authorList>
            <person name="Iorizzo M."/>
            <person name="Ellison S."/>
            <person name="Senalik D."/>
            <person name="Macko-Podgorni A."/>
            <person name="Grzebelus D."/>
            <person name="Bostan H."/>
            <person name="Rolling W."/>
            <person name="Curaba J."/>
            <person name="Simon P."/>
        </authorList>
    </citation>
    <scope>NUCLEOTIDE SEQUENCE</scope>
    <source>
        <tissue evidence="17">Leaf</tissue>
    </source>
</reference>
<evidence type="ECO:0000256" key="12">
    <source>
        <dbReference type="ARBA" id="ARBA00023242"/>
    </source>
</evidence>
<dbReference type="SMART" id="SM00338">
    <property type="entry name" value="BRLZ"/>
    <property type="match status" value="1"/>
</dbReference>
<dbReference type="KEGG" id="dcr:108218833"/>
<dbReference type="Proteomes" id="UP000077755">
    <property type="component" value="Chromosome 4"/>
</dbReference>
<dbReference type="GO" id="GO:0005634">
    <property type="term" value="C:nucleus"/>
    <property type="evidence" value="ECO:0007669"/>
    <property type="project" value="UniProtKB-SubCell"/>
</dbReference>
<evidence type="ECO:0000256" key="2">
    <source>
        <dbReference type="ARBA" id="ARBA00004389"/>
    </source>
</evidence>
<evidence type="ECO:0000313" key="17">
    <source>
        <dbReference type="EMBL" id="WOG98150.1"/>
    </source>
</evidence>
<evidence type="ECO:0000256" key="3">
    <source>
        <dbReference type="ARBA" id="ARBA00007163"/>
    </source>
</evidence>
<dbReference type="PROSITE" id="PS50217">
    <property type="entry name" value="BZIP"/>
    <property type="match status" value="1"/>
</dbReference>
<evidence type="ECO:0000256" key="11">
    <source>
        <dbReference type="ARBA" id="ARBA00023180"/>
    </source>
</evidence>
<keyword evidence="5" id="KW-0256">Endoplasmic reticulum</keyword>
<comment type="subunit">
    <text evidence="13">Interacts with BZIP28.</text>
</comment>
<dbReference type="Pfam" id="PF00170">
    <property type="entry name" value="bZIP_1"/>
    <property type="match status" value="1"/>
</dbReference>
<accession>A0AAF0WXX3</accession>
<sequence>MADQIAADPISDYDGLVVPPLGDSFFSDDINNSLLFLNESDDVLNFDFTFDDIVNLSNDTSNFRDSSLPDSIPVNVSSDPDDSGSNTESPELTHLSDDPNFNVAGYFNADGDKSGDNSSASVPKCSDCLSVEVVRVCDDASQVNVSSSDSRDSSNECENKDVNGGGDSKVEALKMEFSGPTSSQGSDNCERSVGSSMKLDKNLVSDVVDWKVKLEEPGKNGQLLKRKKEDQDVNSDSTRTIKYRRSANAGAAAVTTDESNVISETNDDDEKRKTRLMRNRESAQLSRQRKKHYVEELEDKVRAMHSTIQDLNAKISYIVAENATLRQQQMNGGGGVGVGPPPMQGMYPHPPMAPMGYPWMPCPPYMMKPQGSQVPLVPIPRLKPQQSAVKPVKKEGSKKNVGKSKTKKVASVSFLGILFFMLLFGGLVPMVSVKYGGIRDAISGGSGYIRNIIYDQRHERILMVNGTNHEYGAKGSDNKYDAWKDHVGGTESNIKQSGSDEFASSGNASDPLVASLYVPRNDKLVKIDGNLIIHSVLASEKAKASHDDVKAKSDRETSLALALHLTPPVSVQGAGKDDERQSHIYRSTIEQQRALASGSGGKDNLKSTPANGKLQQWFREGLAGPMLSSGMCTEVFQFDVSPSPGAIVPATPGSRNISEEERKNSTHLIKGRNRRILHGLSVPLTGSANNISKENNRSKTQKEKFHSNSSVSPMIVSVLVDPREVGDADVDGTIGTKSISRIFVVVLLDSVKYVTYSCMLPFKGSSHLVTA</sequence>
<evidence type="ECO:0000256" key="15">
    <source>
        <dbReference type="SAM" id="Phobius"/>
    </source>
</evidence>
<dbReference type="PANTHER" id="PTHR47416">
    <property type="entry name" value="BASIC-LEUCINE ZIPPER TRANSCRIPTION FACTOR F-RELATED"/>
    <property type="match status" value="1"/>
</dbReference>
<keyword evidence="10" id="KW-0804">Transcription</keyword>
<dbReference type="CDD" id="cd14704">
    <property type="entry name" value="bZIP_HY5-like"/>
    <property type="match status" value="1"/>
</dbReference>
<comment type="similarity">
    <text evidence="3">Belongs to the bZIP family.</text>
</comment>
<keyword evidence="8" id="KW-0238">DNA-binding</keyword>
<evidence type="ECO:0000256" key="14">
    <source>
        <dbReference type="SAM" id="MobiDB-lite"/>
    </source>
</evidence>
<evidence type="ECO:0000256" key="1">
    <source>
        <dbReference type="ARBA" id="ARBA00004123"/>
    </source>
</evidence>
<proteinExistence type="inferred from homology"/>
<feature type="region of interest" description="Disordered" evidence="14">
    <location>
        <begin position="66"/>
        <end position="99"/>
    </location>
</feature>
<dbReference type="FunFam" id="1.20.5.170:FF:000085">
    <property type="entry name" value="bZIP transcription factor 49"/>
    <property type="match status" value="1"/>
</dbReference>
<evidence type="ECO:0000256" key="4">
    <source>
        <dbReference type="ARBA" id="ARBA00022692"/>
    </source>
</evidence>
<feature type="domain" description="BZIP" evidence="16">
    <location>
        <begin position="269"/>
        <end position="328"/>
    </location>
</feature>
<feature type="compositionally biased region" description="Polar residues" evidence="14">
    <location>
        <begin position="66"/>
        <end position="90"/>
    </location>
</feature>
<dbReference type="GO" id="GO:0003700">
    <property type="term" value="F:DNA-binding transcription factor activity"/>
    <property type="evidence" value="ECO:0007669"/>
    <property type="project" value="InterPro"/>
</dbReference>
<feature type="compositionally biased region" description="Basic and acidic residues" evidence="14">
    <location>
        <begin position="694"/>
        <end position="706"/>
    </location>
</feature>
<feature type="transmembrane region" description="Helical" evidence="15">
    <location>
        <begin position="409"/>
        <end position="431"/>
    </location>
</feature>
<evidence type="ECO:0000256" key="10">
    <source>
        <dbReference type="ARBA" id="ARBA00023163"/>
    </source>
</evidence>
<keyword evidence="12" id="KW-0539">Nucleus</keyword>
<dbReference type="Gene3D" id="1.20.5.170">
    <property type="match status" value="1"/>
</dbReference>
<comment type="subcellular location">
    <subcellularLocation>
        <location evidence="2">Endoplasmic reticulum membrane</location>
        <topology evidence="2">Single-pass membrane protein</topology>
    </subcellularLocation>
    <subcellularLocation>
        <location evidence="1">Nucleus</location>
    </subcellularLocation>
</comment>
<evidence type="ECO:0000256" key="5">
    <source>
        <dbReference type="ARBA" id="ARBA00022824"/>
    </source>
</evidence>
<reference evidence="17" key="1">
    <citation type="journal article" date="2016" name="Nat. Genet.">
        <title>A high-quality carrot genome assembly provides new insights into carotenoid accumulation and asterid genome evolution.</title>
        <authorList>
            <person name="Iorizzo M."/>
            <person name="Ellison S."/>
            <person name="Senalik D."/>
            <person name="Zeng P."/>
            <person name="Satapoomin P."/>
            <person name="Huang J."/>
            <person name="Bowman M."/>
            <person name="Iovene M."/>
            <person name="Sanseverino W."/>
            <person name="Cavagnaro P."/>
            <person name="Yildiz M."/>
            <person name="Macko-Podgorni A."/>
            <person name="Moranska E."/>
            <person name="Grzebelus E."/>
            <person name="Grzebelus D."/>
            <person name="Ashrafi H."/>
            <person name="Zheng Z."/>
            <person name="Cheng S."/>
            <person name="Spooner D."/>
            <person name="Van Deynze A."/>
            <person name="Simon P."/>
        </authorList>
    </citation>
    <scope>NUCLEOTIDE SEQUENCE</scope>
    <source>
        <tissue evidence="17">Leaf</tissue>
    </source>
</reference>
<dbReference type="InterPro" id="IPR046347">
    <property type="entry name" value="bZIP_sf"/>
</dbReference>
<dbReference type="GO" id="GO:0005789">
    <property type="term" value="C:endoplasmic reticulum membrane"/>
    <property type="evidence" value="ECO:0007669"/>
    <property type="project" value="UniProtKB-SubCell"/>
</dbReference>
<evidence type="ECO:0000259" key="16">
    <source>
        <dbReference type="PROSITE" id="PS50217"/>
    </source>
</evidence>
<gene>
    <name evidence="17" type="ORF">DCAR_0417491</name>
</gene>
<dbReference type="GO" id="GO:0006950">
    <property type="term" value="P:response to stress"/>
    <property type="evidence" value="ECO:0007669"/>
    <property type="project" value="UniProtKB-ARBA"/>
</dbReference>
<keyword evidence="18" id="KW-1185">Reference proteome</keyword>
<keyword evidence="4 15" id="KW-0812">Transmembrane</keyword>
<feature type="compositionally biased region" description="Basic and acidic residues" evidence="14">
    <location>
        <begin position="149"/>
        <end position="161"/>
    </location>
</feature>
<feature type="region of interest" description="Disordered" evidence="14">
    <location>
        <begin position="687"/>
        <end position="706"/>
    </location>
</feature>
<keyword evidence="9 15" id="KW-0472">Membrane</keyword>
<dbReference type="AlphaFoldDB" id="A0AAF0WXX3"/>
<evidence type="ECO:0000256" key="13">
    <source>
        <dbReference type="ARBA" id="ARBA00065888"/>
    </source>
</evidence>
<evidence type="ECO:0000256" key="9">
    <source>
        <dbReference type="ARBA" id="ARBA00023136"/>
    </source>
</evidence>
<dbReference type="InterPro" id="IPR004827">
    <property type="entry name" value="bZIP"/>
</dbReference>
<protein>
    <recommendedName>
        <fullName evidence="16">BZIP domain-containing protein</fullName>
    </recommendedName>
</protein>
<keyword evidence="7" id="KW-0805">Transcription regulation</keyword>
<keyword evidence="6 15" id="KW-1133">Transmembrane helix</keyword>
<feature type="region of interest" description="Disordered" evidence="14">
    <location>
        <begin position="246"/>
        <end position="271"/>
    </location>
</feature>
<organism evidence="17 18">
    <name type="scientific">Daucus carota subsp. sativus</name>
    <name type="common">Carrot</name>
    <dbReference type="NCBI Taxonomy" id="79200"/>
    <lineage>
        <taxon>Eukaryota</taxon>
        <taxon>Viridiplantae</taxon>
        <taxon>Streptophyta</taxon>
        <taxon>Embryophyta</taxon>
        <taxon>Tracheophyta</taxon>
        <taxon>Spermatophyta</taxon>
        <taxon>Magnoliopsida</taxon>
        <taxon>eudicotyledons</taxon>
        <taxon>Gunneridae</taxon>
        <taxon>Pentapetalae</taxon>
        <taxon>asterids</taxon>
        <taxon>campanulids</taxon>
        <taxon>Apiales</taxon>
        <taxon>Apiaceae</taxon>
        <taxon>Apioideae</taxon>
        <taxon>Scandiceae</taxon>
        <taxon>Daucinae</taxon>
        <taxon>Daucus</taxon>
        <taxon>Daucus sect. Daucus</taxon>
    </lineage>
</organism>
<feature type="region of interest" description="Disordered" evidence="14">
    <location>
        <begin position="142"/>
        <end position="168"/>
    </location>
</feature>
<dbReference type="PANTHER" id="PTHR47416:SF3">
    <property type="entry name" value="BZIP TRANSCRIPTION FACTOR 17-RELATED"/>
    <property type="match status" value="1"/>
</dbReference>
<evidence type="ECO:0000313" key="18">
    <source>
        <dbReference type="Proteomes" id="UP000077755"/>
    </source>
</evidence>
<name>A0AAF0WXX3_DAUCS</name>
<dbReference type="EMBL" id="CP093346">
    <property type="protein sequence ID" value="WOG98150.1"/>
    <property type="molecule type" value="Genomic_DNA"/>
</dbReference>
<evidence type="ECO:0000256" key="7">
    <source>
        <dbReference type="ARBA" id="ARBA00023015"/>
    </source>
</evidence>